<feature type="region of interest" description="Disordered" evidence="3">
    <location>
        <begin position="211"/>
        <end position="253"/>
    </location>
</feature>
<feature type="domain" description="BHLH" evidence="4">
    <location>
        <begin position="267"/>
        <end position="316"/>
    </location>
</feature>
<dbReference type="Gene3D" id="4.10.280.10">
    <property type="entry name" value="Helix-loop-helix DNA-binding domain"/>
    <property type="match status" value="1"/>
</dbReference>
<dbReference type="InterPro" id="IPR052610">
    <property type="entry name" value="bHLH_transcription_regulator"/>
</dbReference>
<reference evidence="5" key="1">
    <citation type="submission" date="2024-02" db="EMBL/GenBank/DDBJ databases">
        <authorList>
            <consortium name="ELIXIR-Norway"/>
            <consortium name="Elixir Norway"/>
        </authorList>
    </citation>
    <scope>NUCLEOTIDE SEQUENCE</scope>
</reference>
<proteinExistence type="predicted"/>
<dbReference type="InterPro" id="IPR011598">
    <property type="entry name" value="bHLH_dom"/>
</dbReference>
<dbReference type="PROSITE" id="PS50888">
    <property type="entry name" value="BHLH"/>
    <property type="match status" value="1"/>
</dbReference>
<dbReference type="SMART" id="SM00353">
    <property type="entry name" value="HLH"/>
    <property type="match status" value="1"/>
</dbReference>
<organism evidence="5 6">
    <name type="scientific">Sphagnum troendelagicum</name>
    <dbReference type="NCBI Taxonomy" id="128251"/>
    <lineage>
        <taxon>Eukaryota</taxon>
        <taxon>Viridiplantae</taxon>
        <taxon>Streptophyta</taxon>
        <taxon>Embryophyta</taxon>
        <taxon>Bryophyta</taxon>
        <taxon>Sphagnophytina</taxon>
        <taxon>Sphagnopsida</taxon>
        <taxon>Sphagnales</taxon>
        <taxon>Sphagnaceae</taxon>
        <taxon>Sphagnum</taxon>
    </lineage>
</organism>
<dbReference type="SUPFAM" id="SSF47459">
    <property type="entry name" value="HLH, helix-loop-helix DNA-binding domain"/>
    <property type="match status" value="1"/>
</dbReference>
<dbReference type="EMBL" id="OZ019896">
    <property type="protein sequence ID" value="CAK9223205.1"/>
    <property type="molecule type" value="Genomic_DNA"/>
</dbReference>
<dbReference type="PANTHER" id="PTHR45959">
    <property type="entry name" value="BHLH TRANSCRIPTION FACTOR"/>
    <property type="match status" value="1"/>
</dbReference>
<evidence type="ECO:0000256" key="3">
    <source>
        <dbReference type="SAM" id="MobiDB-lite"/>
    </source>
</evidence>
<dbReference type="CDD" id="cd11393">
    <property type="entry name" value="bHLH_AtbHLH_like"/>
    <property type="match status" value="1"/>
</dbReference>
<accession>A0ABP0UJN9</accession>
<gene>
    <name evidence="5" type="ORF">CSSPTR1EN2_LOCUS16715</name>
</gene>
<name>A0ABP0UJN9_9BRYO</name>
<dbReference type="PANTHER" id="PTHR45959:SF55">
    <property type="entry name" value="BHLH DOMAIN-CONTAINING PROTEIN"/>
    <property type="match status" value="1"/>
</dbReference>
<dbReference type="Proteomes" id="UP001497512">
    <property type="component" value="Chromosome 4"/>
</dbReference>
<evidence type="ECO:0000256" key="2">
    <source>
        <dbReference type="ARBA" id="ARBA00023163"/>
    </source>
</evidence>
<keyword evidence="1" id="KW-0805">Transcription regulation</keyword>
<evidence type="ECO:0000259" key="4">
    <source>
        <dbReference type="PROSITE" id="PS50888"/>
    </source>
</evidence>
<dbReference type="InterPro" id="IPR045239">
    <property type="entry name" value="bHLH95_bHLH"/>
</dbReference>
<evidence type="ECO:0000313" key="5">
    <source>
        <dbReference type="EMBL" id="CAK9223205.1"/>
    </source>
</evidence>
<keyword evidence="2" id="KW-0804">Transcription</keyword>
<keyword evidence="6" id="KW-1185">Reference proteome</keyword>
<protein>
    <recommendedName>
        <fullName evidence="4">BHLH domain-containing protein</fullName>
    </recommendedName>
</protein>
<feature type="compositionally biased region" description="Basic and acidic residues" evidence="3">
    <location>
        <begin position="211"/>
        <end position="220"/>
    </location>
</feature>
<dbReference type="InterPro" id="IPR036638">
    <property type="entry name" value="HLH_DNA-bd_sf"/>
</dbReference>
<evidence type="ECO:0000313" key="6">
    <source>
        <dbReference type="Proteomes" id="UP001497512"/>
    </source>
</evidence>
<evidence type="ECO:0000256" key="1">
    <source>
        <dbReference type="ARBA" id="ARBA00023015"/>
    </source>
</evidence>
<dbReference type="Pfam" id="PF00010">
    <property type="entry name" value="HLH"/>
    <property type="match status" value="1"/>
</dbReference>
<sequence>MDMSRGVPLLALEEQMDTGDAAGFATFHSSSGLWCDSAGRPPPSSCGAAAAHHQVEDDMMIGSLVAAPSSFTWLQQSSTHGLPLSEVEIERNISKILEEFPEISKDPLFPAADHNIVDSCKSMLAVDGTPLSSVILQMQPQPSFEISASIRKPTDLAHSLQMSSYEPIPNHAPGEQYHHGLSPHSRTIVPIDHFKPVLSSSIAVDIQPEADHHPAGESRNRAKTCTKINTADTGDDPMQQQRPSKKKPQPPMKFADCTNQTSWTRAAEQAEHILRERHRRDDMTIKYSTLESLLPAGSKRDRATIVEDAMKLVKDLQHRREKLLKKGSGRRKPPVVSNQPRMDIHIQEVMLQFTMPAIKHSGTGDSSSPMSLSMQESQLMKSTEVKNSCVRDCFVHSDLLDEIMIEMMCKPRPNFRSTLLQAVESQNLELIRCTITKTPIGMICIIVAKLQQQDHAESPRSHASIVQALKTALQVV</sequence>